<keyword evidence="14" id="KW-0406">Ion transport</keyword>
<keyword evidence="8" id="KW-0187">Copper transport</keyword>
<dbReference type="GO" id="GO:0055070">
    <property type="term" value="P:copper ion homeostasis"/>
    <property type="evidence" value="ECO:0007669"/>
    <property type="project" value="TreeGrafter"/>
</dbReference>
<keyword evidence="4 17" id="KW-0812">Transmembrane</keyword>
<evidence type="ECO:0000256" key="14">
    <source>
        <dbReference type="ARBA" id="ARBA00023065"/>
    </source>
</evidence>
<comment type="similarity">
    <text evidence="2">Belongs to the cation transport ATPase (P-type) (TC 3.A.3) family. Type IB subfamily.</text>
</comment>
<dbReference type="Gene3D" id="3.40.1110.10">
    <property type="entry name" value="Calcium-transporting ATPase, cytoplasmic domain N"/>
    <property type="match status" value="1"/>
</dbReference>
<dbReference type="NCBIfam" id="TIGR00003">
    <property type="entry name" value="copper ion binding protein"/>
    <property type="match status" value="2"/>
</dbReference>
<evidence type="ECO:0000256" key="1">
    <source>
        <dbReference type="ARBA" id="ARBA00004127"/>
    </source>
</evidence>
<dbReference type="GO" id="GO:0005507">
    <property type="term" value="F:copper ion binding"/>
    <property type="evidence" value="ECO:0007669"/>
    <property type="project" value="InterPro"/>
</dbReference>
<feature type="compositionally biased region" description="Polar residues" evidence="16">
    <location>
        <begin position="47"/>
        <end position="58"/>
    </location>
</feature>
<dbReference type="PRINTS" id="PR00942">
    <property type="entry name" value="CUATPASEI"/>
</dbReference>
<dbReference type="NCBIfam" id="TIGR01525">
    <property type="entry name" value="ATPase-IB_hvy"/>
    <property type="match status" value="1"/>
</dbReference>
<feature type="transmembrane region" description="Helical" evidence="17">
    <location>
        <begin position="512"/>
        <end position="533"/>
    </location>
</feature>
<keyword evidence="15 17" id="KW-0472">Membrane</keyword>
<dbReference type="Pfam" id="PF00702">
    <property type="entry name" value="Hydrolase"/>
    <property type="match status" value="1"/>
</dbReference>
<evidence type="ECO:0000256" key="12">
    <source>
        <dbReference type="ARBA" id="ARBA00022989"/>
    </source>
</evidence>
<evidence type="ECO:0000313" key="20">
    <source>
        <dbReference type="Proteomes" id="UP000565078"/>
    </source>
</evidence>
<keyword evidence="6" id="KW-0677">Repeat</keyword>
<keyword evidence="5" id="KW-0479">Metal-binding</keyword>
<dbReference type="Pfam" id="PF00403">
    <property type="entry name" value="HMA"/>
    <property type="match status" value="2"/>
</dbReference>
<organism evidence="19 20">
    <name type="scientific">Candidatus Iainarchaeum sp</name>
    <dbReference type="NCBI Taxonomy" id="3101447"/>
    <lineage>
        <taxon>Archaea</taxon>
        <taxon>Candidatus Iainarchaeota</taxon>
        <taxon>Candidatus Iainarchaeia</taxon>
        <taxon>Candidatus Iainarchaeales</taxon>
        <taxon>Candidatus Iainarchaeaceae</taxon>
        <taxon>Candidatus Iainarchaeum</taxon>
    </lineage>
</organism>
<dbReference type="InterPro" id="IPR023299">
    <property type="entry name" value="ATPase_P-typ_cyto_dom_N"/>
</dbReference>
<dbReference type="InterPro" id="IPR006122">
    <property type="entry name" value="HMA_Cu_ion-bd"/>
</dbReference>
<feature type="non-terminal residue" evidence="19">
    <location>
        <position position="654"/>
    </location>
</feature>
<dbReference type="PROSITE" id="PS50846">
    <property type="entry name" value="HMA_2"/>
    <property type="match status" value="2"/>
</dbReference>
<dbReference type="GO" id="GO:0012505">
    <property type="term" value="C:endomembrane system"/>
    <property type="evidence" value="ECO:0007669"/>
    <property type="project" value="UniProtKB-SubCell"/>
</dbReference>
<accession>A0A7J4IYD0</accession>
<protein>
    <submittedName>
        <fullName evidence="19">Heavy metal translocating P-type ATPase</fullName>
    </submittedName>
</protein>
<proteinExistence type="inferred from homology"/>
<dbReference type="GO" id="GO:0016887">
    <property type="term" value="F:ATP hydrolysis activity"/>
    <property type="evidence" value="ECO:0007669"/>
    <property type="project" value="InterPro"/>
</dbReference>
<evidence type="ECO:0000256" key="2">
    <source>
        <dbReference type="ARBA" id="ARBA00006024"/>
    </source>
</evidence>
<dbReference type="Proteomes" id="UP000565078">
    <property type="component" value="Unassembled WGS sequence"/>
</dbReference>
<dbReference type="GO" id="GO:0043682">
    <property type="term" value="F:P-type divalent copper transporter activity"/>
    <property type="evidence" value="ECO:0007669"/>
    <property type="project" value="TreeGrafter"/>
</dbReference>
<name>A0A7J4IYD0_9ARCH</name>
<feature type="domain" description="HMA" evidence="18">
    <location>
        <begin position="144"/>
        <end position="210"/>
    </location>
</feature>
<dbReference type="InterPro" id="IPR023298">
    <property type="entry name" value="ATPase_P-typ_TM_dom_sf"/>
</dbReference>
<evidence type="ECO:0000256" key="8">
    <source>
        <dbReference type="ARBA" id="ARBA00022796"/>
    </source>
</evidence>
<evidence type="ECO:0000256" key="9">
    <source>
        <dbReference type="ARBA" id="ARBA00022840"/>
    </source>
</evidence>
<evidence type="ECO:0000256" key="11">
    <source>
        <dbReference type="ARBA" id="ARBA00022967"/>
    </source>
</evidence>
<feature type="region of interest" description="Disordered" evidence="16">
    <location>
        <begin position="47"/>
        <end position="66"/>
    </location>
</feature>
<dbReference type="Gene3D" id="3.40.50.1000">
    <property type="entry name" value="HAD superfamily/HAD-like"/>
    <property type="match status" value="1"/>
</dbReference>
<keyword evidence="13" id="KW-0186">Copper</keyword>
<dbReference type="InterPro" id="IPR006121">
    <property type="entry name" value="HMA_dom"/>
</dbReference>
<feature type="transmembrane region" description="Helical" evidence="17">
    <location>
        <begin position="259"/>
        <end position="278"/>
    </location>
</feature>
<dbReference type="PANTHER" id="PTHR43520:SF8">
    <property type="entry name" value="P-TYPE CU(+) TRANSPORTER"/>
    <property type="match status" value="1"/>
</dbReference>
<keyword evidence="9" id="KW-0067">ATP-binding</keyword>
<evidence type="ECO:0000256" key="5">
    <source>
        <dbReference type="ARBA" id="ARBA00022723"/>
    </source>
</evidence>
<dbReference type="InterPro" id="IPR018303">
    <property type="entry name" value="ATPase_P-typ_P_site"/>
</dbReference>
<reference evidence="20" key="1">
    <citation type="journal article" date="2020" name="bioRxiv">
        <title>A rank-normalized archaeal taxonomy based on genome phylogeny resolves widespread incomplete and uneven classifications.</title>
        <authorList>
            <person name="Rinke C."/>
            <person name="Chuvochina M."/>
            <person name="Mussig A.J."/>
            <person name="Chaumeil P.-A."/>
            <person name="Waite D.W."/>
            <person name="Whitman W.B."/>
            <person name="Parks D.H."/>
            <person name="Hugenholtz P."/>
        </authorList>
    </citation>
    <scope>NUCLEOTIDE SEQUENCE [LARGE SCALE GENOMIC DNA]</scope>
</reference>
<evidence type="ECO:0000256" key="10">
    <source>
        <dbReference type="ARBA" id="ARBA00022842"/>
    </source>
</evidence>
<dbReference type="InterPro" id="IPR059000">
    <property type="entry name" value="ATPase_P-type_domA"/>
</dbReference>
<dbReference type="PRINTS" id="PR00943">
    <property type="entry name" value="CUATPASE"/>
</dbReference>
<dbReference type="FunFam" id="3.30.70.100:FF:000005">
    <property type="entry name" value="Copper-exporting P-type ATPase A"/>
    <property type="match status" value="1"/>
</dbReference>
<dbReference type="SUPFAM" id="SSF55008">
    <property type="entry name" value="HMA, heavy metal-associated domain"/>
    <property type="match status" value="2"/>
</dbReference>
<evidence type="ECO:0000313" key="19">
    <source>
        <dbReference type="EMBL" id="HIH09269.1"/>
    </source>
</evidence>
<dbReference type="InterPro" id="IPR008250">
    <property type="entry name" value="ATPase_P-typ_transduc_dom_A_sf"/>
</dbReference>
<comment type="caution">
    <text evidence="19">The sequence shown here is derived from an EMBL/GenBank/DDBJ whole genome shotgun (WGS) entry which is preliminary data.</text>
</comment>
<evidence type="ECO:0000256" key="13">
    <source>
        <dbReference type="ARBA" id="ARBA00023008"/>
    </source>
</evidence>
<keyword evidence="12 17" id="KW-1133">Transmembrane helix</keyword>
<keyword evidence="7" id="KW-0547">Nucleotide-binding</keyword>
<sequence>MTNVKDPSCGMEIEKETAKFRETVKGKDYYFCSKDCRDKFLAGNSSKTTSQYNHNHGNGSPAENKGEGILKETMAIKGMHCASCAITIEKAIKKVPGVESANVNYASAKASVSYDKAMANRGMLVKAIEKSGYGVVENDSGEKGKVVLKVSGMESQHCVGIIENTLAKVDGVKSYRVNLATGKATVFFDMAKTNEAEMIKAIENAGYGAEKATSADSEKYAREKETKEYKDKFIASFIFSLPLMYLMFSNYFPLPAPQIIVENQAILQLAMATTVMWVGRDFFTSGFRALFLNRVPNMYSLIAVGVGAAYGYSLFAVIAILTKSALFSVHDLYFEVAAALITFILLGKYFEALAKGRTSEAIKKLMGLQAKTAIVERGGKEMEVPIEDVQAGDIVIVKPGQKIPVDGKLVEGHSSVDESMVTGESIPAEKNIGDTVIGATINTTGSFKLRAEKVGEETALAQIIKLVEEAQGSKAPIQELADKISGFFVPIVIAVAILSGLFWFFIAGQPFLLAFTIFIAVLVIACPCAVGLATPTAVMVGTGLGAENGILIKSAAALQKAHEVDIIVFDKTGTLTKGKPELTDVIALKGFSEKEALEAAAAIENKSEHPLGEAIVKGAKNKGIKFDSVEKFNAISGKGIEATYNKKQIILGNR</sequence>
<evidence type="ECO:0000256" key="15">
    <source>
        <dbReference type="ARBA" id="ARBA00023136"/>
    </source>
</evidence>
<dbReference type="PRINTS" id="PR00119">
    <property type="entry name" value="CATATPASE"/>
</dbReference>
<dbReference type="InterPro" id="IPR036163">
    <property type="entry name" value="HMA_dom_sf"/>
</dbReference>
<dbReference type="GO" id="GO:0005524">
    <property type="term" value="F:ATP binding"/>
    <property type="evidence" value="ECO:0007669"/>
    <property type="project" value="UniProtKB-KW"/>
</dbReference>
<evidence type="ECO:0000256" key="3">
    <source>
        <dbReference type="ARBA" id="ARBA00022448"/>
    </source>
</evidence>
<dbReference type="SUPFAM" id="SSF81660">
    <property type="entry name" value="Metal cation-transporting ATPase, ATP-binding domain N"/>
    <property type="match status" value="1"/>
</dbReference>
<evidence type="ECO:0000256" key="17">
    <source>
        <dbReference type="SAM" id="Phobius"/>
    </source>
</evidence>
<dbReference type="FunFam" id="3.30.70.100:FF:000001">
    <property type="entry name" value="ATPase copper transporting beta"/>
    <property type="match status" value="1"/>
</dbReference>
<dbReference type="InterPro" id="IPR023214">
    <property type="entry name" value="HAD_sf"/>
</dbReference>
<dbReference type="PANTHER" id="PTHR43520">
    <property type="entry name" value="ATP7, ISOFORM B"/>
    <property type="match status" value="1"/>
</dbReference>
<dbReference type="SUPFAM" id="SSF81665">
    <property type="entry name" value="Calcium ATPase, transmembrane domain M"/>
    <property type="match status" value="1"/>
</dbReference>
<comment type="subcellular location">
    <subcellularLocation>
        <location evidence="1">Endomembrane system</location>
        <topology evidence="1">Multi-pass membrane protein</topology>
    </subcellularLocation>
</comment>
<dbReference type="Gene3D" id="2.70.150.10">
    <property type="entry name" value="Calcium-transporting ATPase, cytoplasmic transduction domain A"/>
    <property type="match status" value="1"/>
</dbReference>
<evidence type="ECO:0000256" key="4">
    <source>
        <dbReference type="ARBA" id="ARBA00022692"/>
    </source>
</evidence>
<dbReference type="AlphaFoldDB" id="A0A7J4IYD0"/>
<dbReference type="InterPro" id="IPR011017">
    <property type="entry name" value="TRASH_dom"/>
</dbReference>
<feature type="transmembrane region" description="Helical" evidence="17">
    <location>
        <begin position="484"/>
        <end position="506"/>
    </location>
</feature>
<dbReference type="Pfam" id="PF04945">
    <property type="entry name" value="YHS"/>
    <property type="match status" value="1"/>
</dbReference>
<dbReference type="EMBL" id="DUGC01000024">
    <property type="protein sequence ID" value="HIH09269.1"/>
    <property type="molecule type" value="Genomic_DNA"/>
</dbReference>
<dbReference type="CDD" id="cd00371">
    <property type="entry name" value="HMA"/>
    <property type="match status" value="2"/>
</dbReference>
<dbReference type="SUPFAM" id="SSF81653">
    <property type="entry name" value="Calcium ATPase, transduction domain A"/>
    <property type="match status" value="1"/>
</dbReference>
<evidence type="ECO:0000256" key="6">
    <source>
        <dbReference type="ARBA" id="ARBA00022737"/>
    </source>
</evidence>
<dbReference type="PROSITE" id="PS00154">
    <property type="entry name" value="ATPASE_E1_E2"/>
    <property type="match status" value="1"/>
</dbReference>
<feature type="domain" description="HMA" evidence="18">
    <location>
        <begin position="70"/>
        <end position="136"/>
    </location>
</feature>
<feature type="transmembrane region" description="Helical" evidence="17">
    <location>
        <begin position="233"/>
        <end position="253"/>
    </location>
</feature>
<dbReference type="GO" id="GO:0016020">
    <property type="term" value="C:membrane"/>
    <property type="evidence" value="ECO:0007669"/>
    <property type="project" value="InterPro"/>
</dbReference>
<evidence type="ECO:0000256" key="7">
    <source>
        <dbReference type="ARBA" id="ARBA00022741"/>
    </source>
</evidence>
<feature type="transmembrane region" description="Helical" evidence="17">
    <location>
        <begin position="299"/>
        <end position="320"/>
    </location>
</feature>
<dbReference type="FunFam" id="2.70.150.10:FF:000002">
    <property type="entry name" value="Copper-transporting ATPase 1, putative"/>
    <property type="match status" value="1"/>
</dbReference>
<dbReference type="Pfam" id="PF00122">
    <property type="entry name" value="E1-E2_ATPase"/>
    <property type="match status" value="1"/>
</dbReference>
<dbReference type="Gene3D" id="3.30.70.100">
    <property type="match status" value="2"/>
</dbReference>
<dbReference type="NCBIfam" id="TIGR01494">
    <property type="entry name" value="ATPase_P-type"/>
    <property type="match status" value="1"/>
</dbReference>
<dbReference type="InterPro" id="IPR007029">
    <property type="entry name" value="YHS_dom"/>
</dbReference>
<keyword evidence="10" id="KW-0460">Magnesium</keyword>
<dbReference type="PROSITE" id="PS01047">
    <property type="entry name" value="HMA_1"/>
    <property type="match status" value="1"/>
</dbReference>
<evidence type="ECO:0000259" key="18">
    <source>
        <dbReference type="PROSITE" id="PS50846"/>
    </source>
</evidence>
<keyword evidence="3" id="KW-0813">Transport</keyword>
<dbReference type="InterPro" id="IPR027256">
    <property type="entry name" value="P-typ_ATPase_IB"/>
</dbReference>
<keyword evidence="11" id="KW-1278">Translocase</keyword>
<evidence type="ECO:0000256" key="16">
    <source>
        <dbReference type="SAM" id="MobiDB-lite"/>
    </source>
</evidence>
<gene>
    <name evidence="19" type="ORF">HA254_01220</name>
</gene>
<feature type="transmembrane region" description="Helical" evidence="17">
    <location>
        <begin position="332"/>
        <end position="350"/>
    </location>
</feature>
<dbReference type="SMART" id="SM00746">
    <property type="entry name" value="TRASH"/>
    <property type="match status" value="1"/>
</dbReference>
<dbReference type="InterPro" id="IPR001757">
    <property type="entry name" value="P_typ_ATPase"/>
</dbReference>
<dbReference type="InterPro" id="IPR017969">
    <property type="entry name" value="Heavy-metal-associated_CS"/>
</dbReference>